<feature type="compositionally biased region" description="Basic and acidic residues" evidence="1">
    <location>
        <begin position="74"/>
        <end position="84"/>
    </location>
</feature>
<reference evidence="2 3" key="2">
    <citation type="journal article" date="2021" name="Curr. Genet.">
        <title>Genetic response to nitrogen starvation in the aggressive Eucalyptus foliar pathogen Teratosphaeria destructans.</title>
        <authorList>
            <person name="Havenga M."/>
            <person name="Wingfield B.D."/>
            <person name="Wingfield M.J."/>
            <person name="Dreyer L.L."/>
            <person name="Roets F."/>
            <person name="Aylward J."/>
        </authorList>
    </citation>
    <scope>NUCLEOTIDE SEQUENCE [LARGE SCALE GENOMIC DNA]</scope>
    <source>
        <strain evidence="2">CMW44962</strain>
    </source>
</reference>
<comment type="caution">
    <text evidence="2">The sequence shown here is derived from an EMBL/GenBank/DDBJ whole genome shotgun (WGS) entry which is preliminary data.</text>
</comment>
<evidence type="ECO:0000256" key="1">
    <source>
        <dbReference type="SAM" id="MobiDB-lite"/>
    </source>
</evidence>
<evidence type="ECO:0000313" key="2">
    <source>
        <dbReference type="EMBL" id="KAH9825428.1"/>
    </source>
</evidence>
<accession>A0A9W7W064</accession>
<protein>
    <submittedName>
        <fullName evidence="2">WW domain protein</fullName>
    </submittedName>
</protein>
<keyword evidence="3" id="KW-1185">Reference proteome</keyword>
<proteinExistence type="predicted"/>
<sequence>MHFDTRQTQWQEPNEPYWVWDALRQTVHASGLQQPSNREHPATSAPPSSEPEPEGERYNPAIHGNYDPTAPYAKRYEDKRRAQVEEEVYGPSVRARQSTGYAAVGAFNRFSGAFQTSDKSADRHNDYNKSGRQMRNFFDVDAAANVHGGKSLKDERRQAKIGKKELHALKKKKREKKEKKRLDFYKS</sequence>
<reference evidence="2 3" key="1">
    <citation type="journal article" date="2018" name="IMA Fungus">
        <title>IMA Genome-F 10: Nine draft genome sequences of Claviceps purpurea s.lat., including C. arundinis, C. humidiphila, and C. cf. spartinae, pseudomolecules for the pitch canker pathogen Fusarium circinatum, draft genome of Davidsoniella eucalypti, Grosmannia galeiformis, Quambalaria eucalypti, and Teratosphaeria destructans.</title>
        <authorList>
            <person name="Wingfield B.D."/>
            <person name="Liu M."/>
            <person name="Nguyen H.D."/>
            <person name="Lane F.A."/>
            <person name="Morgan S.W."/>
            <person name="De Vos L."/>
            <person name="Wilken P.M."/>
            <person name="Duong T.A."/>
            <person name="Aylward J."/>
            <person name="Coetzee M.P."/>
            <person name="Dadej K."/>
            <person name="De Beer Z.W."/>
            <person name="Findlay W."/>
            <person name="Havenga M."/>
            <person name="Kolarik M."/>
            <person name="Menzies J.G."/>
            <person name="Naidoo K."/>
            <person name="Pochopski O."/>
            <person name="Shoukouhi P."/>
            <person name="Santana Q.C."/>
            <person name="Seifert K.A."/>
            <person name="Soal N."/>
            <person name="Steenkamp E.T."/>
            <person name="Tatham C.T."/>
            <person name="van der Nest M.A."/>
            <person name="Wingfield M.J."/>
        </authorList>
    </citation>
    <scope>NUCLEOTIDE SEQUENCE [LARGE SCALE GENOMIC DNA]</scope>
    <source>
        <strain evidence="2">CMW44962</strain>
    </source>
</reference>
<dbReference type="EMBL" id="RIBY02002120">
    <property type="protein sequence ID" value="KAH9825428.1"/>
    <property type="molecule type" value="Genomic_DNA"/>
</dbReference>
<organism evidence="2 3">
    <name type="scientific">Teratosphaeria destructans</name>
    <dbReference type="NCBI Taxonomy" id="418781"/>
    <lineage>
        <taxon>Eukaryota</taxon>
        <taxon>Fungi</taxon>
        <taxon>Dikarya</taxon>
        <taxon>Ascomycota</taxon>
        <taxon>Pezizomycotina</taxon>
        <taxon>Dothideomycetes</taxon>
        <taxon>Dothideomycetidae</taxon>
        <taxon>Mycosphaerellales</taxon>
        <taxon>Teratosphaeriaceae</taxon>
        <taxon>Teratosphaeria</taxon>
    </lineage>
</organism>
<evidence type="ECO:0000313" key="3">
    <source>
        <dbReference type="Proteomes" id="UP001138500"/>
    </source>
</evidence>
<gene>
    <name evidence="2" type="ORF">Tdes44962_MAKER10211</name>
</gene>
<feature type="region of interest" description="Disordered" evidence="1">
    <location>
        <begin position="29"/>
        <end position="93"/>
    </location>
</feature>
<feature type="region of interest" description="Disordered" evidence="1">
    <location>
        <begin position="149"/>
        <end position="187"/>
    </location>
</feature>
<dbReference type="AlphaFoldDB" id="A0A9W7W064"/>
<name>A0A9W7W064_9PEZI</name>
<feature type="compositionally biased region" description="Basic residues" evidence="1">
    <location>
        <begin position="169"/>
        <end position="179"/>
    </location>
</feature>
<dbReference type="OrthoDB" id="2444812at2759"/>
<feature type="compositionally biased region" description="Basic and acidic residues" evidence="1">
    <location>
        <begin position="151"/>
        <end position="168"/>
    </location>
</feature>
<dbReference type="Proteomes" id="UP001138500">
    <property type="component" value="Unassembled WGS sequence"/>
</dbReference>